<evidence type="ECO:0000256" key="1">
    <source>
        <dbReference type="SAM" id="Coils"/>
    </source>
</evidence>
<dbReference type="Proteomes" id="UP000317650">
    <property type="component" value="Chromosome 10"/>
</dbReference>
<name>A0A4S8IYC5_MUSBA</name>
<keyword evidence="3" id="KW-1185">Reference proteome</keyword>
<comment type="caution">
    <text evidence="2">The sequence shown here is derived from an EMBL/GenBank/DDBJ whole genome shotgun (WGS) entry which is preliminary data.</text>
</comment>
<accession>A0A4S8IYC5</accession>
<organism evidence="2 3">
    <name type="scientific">Musa balbisiana</name>
    <name type="common">Banana</name>
    <dbReference type="NCBI Taxonomy" id="52838"/>
    <lineage>
        <taxon>Eukaryota</taxon>
        <taxon>Viridiplantae</taxon>
        <taxon>Streptophyta</taxon>
        <taxon>Embryophyta</taxon>
        <taxon>Tracheophyta</taxon>
        <taxon>Spermatophyta</taxon>
        <taxon>Magnoliopsida</taxon>
        <taxon>Liliopsida</taxon>
        <taxon>Zingiberales</taxon>
        <taxon>Musaceae</taxon>
        <taxon>Musa</taxon>
    </lineage>
</organism>
<dbReference type="STRING" id="52838.A0A4S8IYC5"/>
<evidence type="ECO:0000313" key="3">
    <source>
        <dbReference type="Proteomes" id="UP000317650"/>
    </source>
</evidence>
<protein>
    <submittedName>
        <fullName evidence="2">Uncharacterized protein</fullName>
    </submittedName>
</protein>
<feature type="coiled-coil region" evidence="1">
    <location>
        <begin position="19"/>
        <end position="46"/>
    </location>
</feature>
<gene>
    <name evidence="2" type="ORF">C4D60_Mb10t19280</name>
</gene>
<reference evidence="2 3" key="1">
    <citation type="journal article" date="2019" name="Nat. Plants">
        <title>Genome sequencing of Musa balbisiana reveals subgenome evolution and function divergence in polyploid bananas.</title>
        <authorList>
            <person name="Yao X."/>
        </authorList>
    </citation>
    <scope>NUCLEOTIDE SEQUENCE [LARGE SCALE GENOMIC DNA]</scope>
    <source>
        <strain evidence="3">cv. DH-PKW</strain>
        <tissue evidence="2">Leaves</tissue>
    </source>
</reference>
<sequence length="182" mass="20948">MVWWKGVEEEEQGREWEPIRILKTGLKELERKSQSTSNELVEKLKSSLGSFVKEPQESKEVPPLDLPELLAYFVKQSGPFFNQLGIRQDICDKIVEASCSRRKDQLMYHSLSAKDTSLPGNENSDELDLRIASVLESMTLVNKMVKLRVIGTLKMCAIEIRTFSSYESLVIRVEIWTSWTSY</sequence>
<dbReference type="EMBL" id="PYDT01000008">
    <property type="protein sequence ID" value="THU53903.1"/>
    <property type="molecule type" value="Genomic_DNA"/>
</dbReference>
<keyword evidence="1" id="KW-0175">Coiled coil</keyword>
<dbReference type="AlphaFoldDB" id="A0A4S8IYC5"/>
<proteinExistence type="predicted"/>
<evidence type="ECO:0000313" key="2">
    <source>
        <dbReference type="EMBL" id="THU53903.1"/>
    </source>
</evidence>